<dbReference type="PANTHER" id="PTHR23513">
    <property type="entry name" value="INTEGRAL MEMBRANE EFFLUX PROTEIN-RELATED"/>
    <property type="match status" value="1"/>
</dbReference>
<dbReference type="Pfam" id="PF07690">
    <property type="entry name" value="MFS_1"/>
    <property type="match status" value="1"/>
</dbReference>
<organism evidence="7 8">
    <name type="scientific">Nakamurella aerolata</name>
    <dbReference type="NCBI Taxonomy" id="1656892"/>
    <lineage>
        <taxon>Bacteria</taxon>
        <taxon>Bacillati</taxon>
        <taxon>Actinomycetota</taxon>
        <taxon>Actinomycetes</taxon>
        <taxon>Nakamurellales</taxon>
        <taxon>Nakamurellaceae</taxon>
        <taxon>Nakamurella</taxon>
    </lineage>
</organism>
<feature type="transmembrane region" description="Helical" evidence="6">
    <location>
        <begin position="23"/>
        <end position="48"/>
    </location>
</feature>
<evidence type="ECO:0000256" key="5">
    <source>
        <dbReference type="ARBA" id="ARBA00023136"/>
    </source>
</evidence>
<dbReference type="InterPro" id="IPR011701">
    <property type="entry name" value="MFS"/>
</dbReference>
<feature type="transmembrane region" description="Helical" evidence="6">
    <location>
        <begin position="54"/>
        <end position="75"/>
    </location>
</feature>
<keyword evidence="2" id="KW-1003">Cell membrane</keyword>
<feature type="transmembrane region" description="Helical" evidence="6">
    <location>
        <begin position="325"/>
        <end position="349"/>
    </location>
</feature>
<accession>A0A849AB45</accession>
<feature type="transmembrane region" description="Helical" evidence="6">
    <location>
        <begin position="87"/>
        <end position="106"/>
    </location>
</feature>
<evidence type="ECO:0000313" key="8">
    <source>
        <dbReference type="Proteomes" id="UP000562984"/>
    </source>
</evidence>
<evidence type="ECO:0000313" key="7">
    <source>
        <dbReference type="EMBL" id="NNG37167.1"/>
    </source>
</evidence>
<dbReference type="AlphaFoldDB" id="A0A849AB45"/>
<keyword evidence="8" id="KW-1185">Reference proteome</keyword>
<evidence type="ECO:0000256" key="6">
    <source>
        <dbReference type="SAM" id="Phobius"/>
    </source>
</evidence>
<comment type="caution">
    <text evidence="7">The sequence shown here is derived from an EMBL/GenBank/DDBJ whole genome shotgun (WGS) entry which is preliminary data.</text>
</comment>
<gene>
    <name evidence="7" type="ORF">HKD39_15935</name>
</gene>
<sequence>MTITAKGQPAAADRAFRYRAFRWLWTGETVSLLGTSTSSVLLALVAAVEFSATPFWMGLLTAATWLPWLLIGLPAGAWVDGWDPRRVMICCGLVAALATASVPIGWQLGVLSLAQLLVVALLTGGCNVFFTPAYQRLLPRLVRRGALGSANSALQVSQSTAQLAGPAAGGLIAHAIGAAVGVWTQAAGFLVSAFCLFRIRPDAAGADREATAVPAAPLRQRIADGLRIVGRDRFLRSFMIIGGISNFGLTGYGALLVLLLVNQLGVSEATVGLLGMFSGIGGIAAALVVRRIAGWMGDARALLWVRTLGGPPALLLAFTSAGAGLVWYALSALLVSFFVVGGNVLTVTFRQRYVPGELMGRVVTCSQLVNFGTMPVAGVVAGALGNQLGVRTTIVVMAAIHCAANLGNLICPLRGLTVLPARLSLAQVRADRAN</sequence>
<dbReference type="PANTHER" id="PTHR23513:SF6">
    <property type="entry name" value="MAJOR FACILITATOR SUPERFAMILY ASSOCIATED DOMAIN-CONTAINING PROTEIN"/>
    <property type="match status" value="1"/>
</dbReference>
<dbReference type="CDD" id="cd06173">
    <property type="entry name" value="MFS_MefA_like"/>
    <property type="match status" value="1"/>
</dbReference>
<keyword evidence="4 6" id="KW-1133">Transmembrane helix</keyword>
<evidence type="ECO:0000256" key="4">
    <source>
        <dbReference type="ARBA" id="ARBA00022989"/>
    </source>
</evidence>
<evidence type="ECO:0000256" key="1">
    <source>
        <dbReference type="ARBA" id="ARBA00004651"/>
    </source>
</evidence>
<dbReference type="EMBL" id="JABEND010000010">
    <property type="protein sequence ID" value="NNG37167.1"/>
    <property type="molecule type" value="Genomic_DNA"/>
</dbReference>
<feature type="transmembrane region" description="Helical" evidence="6">
    <location>
        <begin position="271"/>
        <end position="289"/>
    </location>
</feature>
<comment type="subcellular location">
    <subcellularLocation>
        <location evidence="1">Cell membrane</location>
        <topology evidence="1">Multi-pass membrane protein</topology>
    </subcellularLocation>
</comment>
<name>A0A849AB45_9ACTN</name>
<evidence type="ECO:0000256" key="2">
    <source>
        <dbReference type="ARBA" id="ARBA00022475"/>
    </source>
</evidence>
<feature type="transmembrane region" description="Helical" evidence="6">
    <location>
        <begin position="112"/>
        <end position="134"/>
    </location>
</feature>
<dbReference type="RefSeq" id="WP_171200856.1">
    <property type="nucleotide sequence ID" value="NZ_JABEND010000010.1"/>
</dbReference>
<keyword evidence="5 6" id="KW-0472">Membrane</keyword>
<dbReference type="Gene3D" id="1.20.1250.20">
    <property type="entry name" value="MFS general substrate transporter like domains"/>
    <property type="match status" value="1"/>
</dbReference>
<evidence type="ECO:0000256" key="3">
    <source>
        <dbReference type="ARBA" id="ARBA00022692"/>
    </source>
</evidence>
<proteinExistence type="predicted"/>
<dbReference type="InterPro" id="IPR036259">
    <property type="entry name" value="MFS_trans_sf"/>
</dbReference>
<dbReference type="GO" id="GO:0022857">
    <property type="term" value="F:transmembrane transporter activity"/>
    <property type="evidence" value="ECO:0007669"/>
    <property type="project" value="InterPro"/>
</dbReference>
<dbReference type="GO" id="GO:0005886">
    <property type="term" value="C:plasma membrane"/>
    <property type="evidence" value="ECO:0007669"/>
    <property type="project" value="UniProtKB-SubCell"/>
</dbReference>
<protein>
    <submittedName>
        <fullName evidence="7">MFS transporter</fullName>
    </submittedName>
</protein>
<dbReference type="Proteomes" id="UP000562984">
    <property type="component" value="Unassembled WGS sequence"/>
</dbReference>
<feature type="transmembrane region" description="Helical" evidence="6">
    <location>
        <begin position="237"/>
        <end position="259"/>
    </location>
</feature>
<feature type="transmembrane region" description="Helical" evidence="6">
    <location>
        <begin position="301"/>
        <end position="319"/>
    </location>
</feature>
<reference evidence="7 8" key="1">
    <citation type="submission" date="2020-05" db="EMBL/GenBank/DDBJ databases">
        <title>Nakamurella sp. DB0629 isolated from air conditioner.</title>
        <authorList>
            <person name="Kim D.H."/>
            <person name="Kim D.-U."/>
        </authorList>
    </citation>
    <scope>NUCLEOTIDE SEQUENCE [LARGE SCALE GENOMIC DNA]</scope>
    <source>
        <strain evidence="7 8">DB0629</strain>
    </source>
</reference>
<dbReference type="SUPFAM" id="SSF103473">
    <property type="entry name" value="MFS general substrate transporter"/>
    <property type="match status" value="1"/>
</dbReference>
<keyword evidence="3 6" id="KW-0812">Transmembrane</keyword>